<evidence type="ECO:0000256" key="1">
    <source>
        <dbReference type="SAM" id="Coils"/>
    </source>
</evidence>
<dbReference type="EMBL" id="MDKE01000070">
    <property type="protein sequence ID" value="OIN03796.1"/>
    <property type="molecule type" value="Genomic_DNA"/>
</dbReference>
<evidence type="ECO:0000313" key="2">
    <source>
        <dbReference type="EMBL" id="OIN03796.1"/>
    </source>
</evidence>
<proteinExistence type="predicted"/>
<evidence type="ECO:0008006" key="4">
    <source>
        <dbReference type="Google" id="ProtNLM"/>
    </source>
</evidence>
<protein>
    <recommendedName>
        <fullName evidence="4">DUF3461 domain-containing protein</fullName>
    </recommendedName>
</protein>
<dbReference type="STRING" id="1414654.BFR47_07415"/>
<dbReference type="Pfam" id="PF11944">
    <property type="entry name" value="DUF3461"/>
    <property type="match status" value="1"/>
</dbReference>
<dbReference type="InterPro" id="IPR020911">
    <property type="entry name" value="UPF0325"/>
</dbReference>
<name>A0A1J4QBF1_9GAMM</name>
<dbReference type="Proteomes" id="UP000243073">
    <property type="component" value="Unassembled WGS sequence"/>
</dbReference>
<sequence>MPVSTTLTAMGIDDIDAISRFTISRHHDHEVLKVYFERPADSCLPASLKFRFPCDNHSEVQATLQQVRAELEQILEQRQPDPRMAIVQNLEQLEQVMEDKMAELKRRLAELPD</sequence>
<reference evidence="2 3" key="1">
    <citation type="submission" date="2016-07" db="EMBL/GenBank/DDBJ databases">
        <title>Draft Genome Sequence of Oceanisphaera psychrotolerans, isolated from coastal sediment samples.</title>
        <authorList>
            <person name="Zhuo S."/>
            <person name="Ruan Z."/>
        </authorList>
    </citation>
    <scope>NUCLEOTIDE SEQUENCE [LARGE SCALE GENOMIC DNA]</scope>
    <source>
        <strain evidence="2 3">LAM-WHM-ZC</strain>
    </source>
</reference>
<gene>
    <name evidence="2" type="ORF">BFR47_07415</name>
</gene>
<dbReference type="OrthoDB" id="5600768at2"/>
<dbReference type="RefSeq" id="WP_071474184.1">
    <property type="nucleotide sequence ID" value="NZ_MDKE01000070.1"/>
</dbReference>
<feature type="coiled-coil region" evidence="1">
    <location>
        <begin position="57"/>
        <end position="110"/>
    </location>
</feature>
<organism evidence="2 3">
    <name type="scientific">Oceanisphaera psychrotolerans</name>
    <dbReference type="NCBI Taxonomy" id="1414654"/>
    <lineage>
        <taxon>Bacteria</taxon>
        <taxon>Pseudomonadati</taxon>
        <taxon>Pseudomonadota</taxon>
        <taxon>Gammaproteobacteria</taxon>
        <taxon>Aeromonadales</taxon>
        <taxon>Aeromonadaceae</taxon>
        <taxon>Oceanisphaera</taxon>
    </lineage>
</organism>
<comment type="caution">
    <text evidence="2">The sequence shown here is derived from an EMBL/GenBank/DDBJ whole genome shotgun (WGS) entry which is preliminary data.</text>
</comment>
<keyword evidence="3" id="KW-1185">Reference proteome</keyword>
<dbReference type="AlphaFoldDB" id="A0A1J4QBF1"/>
<evidence type="ECO:0000313" key="3">
    <source>
        <dbReference type="Proteomes" id="UP000243073"/>
    </source>
</evidence>
<accession>A0A1J4QBF1</accession>
<keyword evidence="1" id="KW-0175">Coiled coil</keyword>